<dbReference type="GO" id="GO:0008270">
    <property type="term" value="F:zinc ion binding"/>
    <property type="evidence" value="ECO:0007669"/>
    <property type="project" value="UniProtKB-KW"/>
</dbReference>
<dbReference type="SMART" id="SM00898">
    <property type="entry name" value="Fapy_DNA_glyco"/>
    <property type="match status" value="1"/>
</dbReference>
<keyword evidence="11" id="KW-0511">Multifunctional enzyme</keyword>
<dbReference type="EMBL" id="RJSG01000002">
    <property type="protein sequence ID" value="RNL78392.1"/>
    <property type="molecule type" value="Genomic_DNA"/>
</dbReference>
<evidence type="ECO:0000256" key="8">
    <source>
        <dbReference type="ARBA" id="ARBA00023125"/>
    </source>
</evidence>
<dbReference type="Pfam" id="PF01149">
    <property type="entry name" value="Fapy_DNA_glyco"/>
    <property type="match status" value="1"/>
</dbReference>
<feature type="domain" description="Formamidopyrimidine-DNA glycosylase catalytic" evidence="16">
    <location>
        <begin position="2"/>
        <end position="101"/>
    </location>
</feature>
<dbReference type="Pfam" id="PF06831">
    <property type="entry name" value="H2TH"/>
    <property type="match status" value="1"/>
</dbReference>
<dbReference type="PANTHER" id="PTHR42697:SF1">
    <property type="entry name" value="ENDONUCLEASE 8"/>
    <property type="match status" value="1"/>
</dbReference>
<feature type="domain" description="FPG-type" evidence="15">
    <location>
        <begin position="219"/>
        <end position="256"/>
    </location>
</feature>
<dbReference type="GO" id="GO:0140078">
    <property type="term" value="F:class I DNA-(apurinic or apyrimidinic site) endonuclease activity"/>
    <property type="evidence" value="ECO:0007669"/>
    <property type="project" value="UniProtKB-EC"/>
</dbReference>
<dbReference type="Proteomes" id="UP000277094">
    <property type="component" value="Unassembled WGS sequence"/>
</dbReference>
<evidence type="ECO:0000256" key="12">
    <source>
        <dbReference type="ARBA" id="ARBA00023295"/>
    </source>
</evidence>
<dbReference type="PROSITE" id="PS51068">
    <property type="entry name" value="FPG_CAT"/>
    <property type="match status" value="1"/>
</dbReference>
<evidence type="ECO:0000256" key="4">
    <source>
        <dbReference type="ARBA" id="ARBA00022763"/>
    </source>
</evidence>
<name>A0A3N0DRY4_9ACTN</name>
<dbReference type="SUPFAM" id="SSF81624">
    <property type="entry name" value="N-terminal domain of MutM-like DNA repair proteins"/>
    <property type="match status" value="1"/>
</dbReference>
<evidence type="ECO:0000313" key="17">
    <source>
        <dbReference type="EMBL" id="RNL78392.1"/>
    </source>
</evidence>
<keyword evidence="9" id="KW-0234">DNA repair</keyword>
<keyword evidence="10" id="KW-0456">Lyase</keyword>
<dbReference type="InterPro" id="IPR015887">
    <property type="entry name" value="DNA_glyclase_Znf_dom_DNA_BS"/>
</dbReference>
<evidence type="ECO:0000256" key="10">
    <source>
        <dbReference type="ARBA" id="ARBA00023239"/>
    </source>
</evidence>
<dbReference type="InterPro" id="IPR015886">
    <property type="entry name" value="H2TH_FPG"/>
</dbReference>
<dbReference type="PANTHER" id="PTHR42697">
    <property type="entry name" value="ENDONUCLEASE 8"/>
    <property type="match status" value="1"/>
</dbReference>
<dbReference type="RefSeq" id="WP_123232891.1">
    <property type="nucleotide sequence ID" value="NZ_RJSG01000002.1"/>
</dbReference>
<dbReference type="InterPro" id="IPR012319">
    <property type="entry name" value="FPG_cat"/>
</dbReference>
<evidence type="ECO:0000259" key="16">
    <source>
        <dbReference type="PROSITE" id="PS51068"/>
    </source>
</evidence>
<protein>
    <recommendedName>
        <fullName evidence="2">DNA-(apurinic or apyrimidinic site) lyase</fullName>
        <ecNumber evidence="2">4.2.99.18</ecNumber>
    </recommendedName>
</protein>
<evidence type="ECO:0000256" key="2">
    <source>
        <dbReference type="ARBA" id="ARBA00012720"/>
    </source>
</evidence>
<keyword evidence="7" id="KW-0862">Zinc</keyword>
<dbReference type="CDD" id="cd08971">
    <property type="entry name" value="AcNei2_N"/>
    <property type="match status" value="1"/>
</dbReference>
<evidence type="ECO:0000259" key="15">
    <source>
        <dbReference type="PROSITE" id="PS51066"/>
    </source>
</evidence>
<dbReference type="SUPFAM" id="SSF57716">
    <property type="entry name" value="Glucocorticoid receptor-like (DNA-binding domain)"/>
    <property type="match status" value="1"/>
</dbReference>
<keyword evidence="4" id="KW-0227">DNA damage</keyword>
<evidence type="ECO:0000256" key="13">
    <source>
        <dbReference type="ARBA" id="ARBA00044632"/>
    </source>
</evidence>
<evidence type="ECO:0000313" key="18">
    <source>
        <dbReference type="Proteomes" id="UP000277094"/>
    </source>
</evidence>
<evidence type="ECO:0000256" key="6">
    <source>
        <dbReference type="ARBA" id="ARBA00022801"/>
    </source>
</evidence>
<evidence type="ECO:0000256" key="11">
    <source>
        <dbReference type="ARBA" id="ARBA00023268"/>
    </source>
</evidence>
<evidence type="ECO:0000256" key="7">
    <source>
        <dbReference type="ARBA" id="ARBA00022833"/>
    </source>
</evidence>
<organism evidence="17 18">
    <name type="scientific">Nocardioides marmorisolisilvae</name>
    <dbReference type="NCBI Taxonomy" id="1542737"/>
    <lineage>
        <taxon>Bacteria</taxon>
        <taxon>Bacillati</taxon>
        <taxon>Actinomycetota</taxon>
        <taxon>Actinomycetes</taxon>
        <taxon>Propionibacteriales</taxon>
        <taxon>Nocardioidaceae</taxon>
        <taxon>Nocardioides</taxon>
    </lineage>
</organism>
<dbReference type="EC" id="4.2.99.18" evidence="2"/>
<comment type="similarity">
    <text evidence="1">Belongs to the FPG family.</text>
</comment>
<gene>
    <name evidence="17" type="ORF">EFL95_04635</name>
</gene>
<keyword evidence="5 14" id="KW-0863">Zinc-finger</keyword>
<dbReference type="InterPro" id="IPR010979">
    <property type="entry name" value="Ribosomal_uS13-like_H2TH"/>
</dbReference>
<dbReference type="GO" id="GO:0006284">
    <property type="term" value="P:base-excision repair"/>
    <property type="evidence" value="ECO:0007669"/>
    <property type="project" value="InterPro"/>
</dbReference>
<dbReference type="InterPro" id="IPR000214">
    <property type="entry name" value="Znf_DNA_glyclase/AP_lyase"/>
</dbReference>
<sequence length="258" mass="28712">MPEGDTVYQTARRLDALSGQVLTASDFRIPSLATSDLSGRTVLETISRGKHLLIRFEDGMTLHSHLKMEGAWDVQAVGGKRRRPEHEIRAILRTEKTEAIGYSVLLDLVPTPGESSVVGHLGPDLLGPDWDAEEAVRRLRRLPHIPVGEALLDQRNLAGIGNIYRAEACFVAGFDPHTPVADVDNLPRLVAIAQRMLEIHKDRHSRVTTGDKRPGRRMWVYGRRGPCLRCGTPIRTGELGPEGQERTVWWCPSCQPAR</sequence>
<dbReference type="GO" id="GO:0003684">
    <property type="term" value="F:damaged DNA binding"/>
    <property type="evidence" value="ECO:0007669"/>
    <property type="project" value="InterPro"/>
</dbReference>
<keyword evidence="12" id="KW-0326">Glycosidase</keyword>
<keyword evidence="6" id="KW-0378">Hydrolase</keyword>
<dbReference type="InterPro" id="IPR035937">
    <property type="entry name" value="FPG_N"/>
</dbReference>
<accession>A0A3N0DRY4</accession>
<dbReference type="SMART" id="SM01232">
    <property type="entry name" value="H2TH"/>
    <property type="match status" value="1"/>
</dbReference>
<dbReference type="AlphaFoldDB" id="A0A3N0DRY4"/>
<keyword evidence="8" id="KW-0238">DNA-binding</keyword>
<evidence type="ECO:0000256" key="1">
    <source>
        <dbReference type="ARBA" id="ARBA00009409"/>
    </source>
</evidence>
<reference evidence="17 18" key="1">
    <citation type="submission" date="2018-11" db="EMBL/GenBank/DDBJ databases">
        <authorList>
            <person name="Li F."/>
        </authorList>
    </citation>
    <scope>NUCLEOTIDE SEQUENCE [LARGE SCALE GENOMIC DNA]</scope>
    <source>
        <strain evidence="17 18">KIS18-7</strain>
    </source>
</reference>
<dbReference type="GO" id="GO:0000703">
    <property type="term" value="F:oxidized pyrimidine nucleobase lesion DNA N-glycosylase activity"/>
    <property type="evidence" value="ECO:0007669"/>
    <property type="project" value="TreeGrafter"/>
</dbReference>
<dbReference type="PROSITE" id="PS01242">
    <property type="entry name" value="ZF_FPG_1"/>
    <property type="match status" value="1"/>
</dbReference>
<dbReference type="SUPFAM" id="SSF46946">
    <property type="entry name" value="S13-like H2TH domain"/>
    <property type="match status" value="1"/>
</dbReference>
<dbReference type="OrthoDB" id="9800855at2"/>
<evidence type="ECO:0000256" key="9">
    <source>
        <dbReference type="ARBA" id="ARBA00023204"/>
    </source>
</evidence>
<dbReference type="PROSITE" id="PS51066">
    <property type="entry name" value="ZF_FPG_2"/>
    <property type="match status" value="1"/>
</dbReference>
<comment type="catalytic activity">
    <reaction evidence="13">
        <text>2'-deoxyribonucleotide-(2'-deoxyribose 5'-phosphate)-2'-deoxyribonucleotide-DNA = a 3'-end 2'-deoxyribonucleotide-(2,3-dehydro-2,3-deoxyribose 5'-phosphate)-DNA + a 5'-end 5'-phospho-2'-deoxyribonucleoside-DNA + H(+)</text>
        <dbReference type="Rhea" id="RHEA:66592"/>
        <dbReference type="Rhea" id="RHEA-COMP:13180"/>
        <dbReference type="Rhea" id="RHEA-COMP:16897"/>
        <dbReference type="Rhea" id="RHEA-COMP:17067"/>
        <dbReference type="ChEBI" id="CHEBI:15378"/>
        <dbReference type="ChEBI" id="CHEBI:136412"/>
        <dbReference type="ChEBI" id="CHEBI:157695"/>
        <dbReference type="ChEBI" id="CHEBI:167181"/>
        <dbReference type="EC" id="4.2.99.18"/>
    </reaction>
</comment>
<keyword evidence="3" id="KW-0479">Metal-binding</keyword>
<evidence type="ECO:0000256" key="3">
    <source>
        <dbReference type="ARBA" id="ARBA00022723"/>
    </source>
</evidence>
<keyword evidence="18" id="KW-1185">Reference proteome</keyword>
<proteinExistence type="inferred from homology"/>
<dbReference type="Gene3D" id="1.10.8.50">
    <property type="match status" value="1"/>
</dbReference>
<dbReference type="InterPro" id="IPR044090">
    <property type="entry name" value="Nei2_N"/>
</dbReference>
<evidence type="ECO:0000256" key="5">
    <source>
        <dbReference type="ARBA" id="ARBA00022771"/>
    </source>
</evidence>
<dbReference type="Gene3D" id="3.20.190.10">
    <property type="entry name" value="MutM-like, N-terminal"/>
    <property type="match status" value="1"/>
</dbReference>
<comment type="caution">
    <text evidence="17">The sequence shown here is derived from an EMBL/GenBank/DDBJ whole genome shotgun (WGS) entry which is preliminary data.</text>
</comment>
<evidence type="ECO:0000256" key="14">
    <source>
        <dbReference type="PROSITE-ProRule" id="PRU00391"/>
    </source>
</evidence>